<dbReference type="AlphaFoldDB" id="A0A6I3LLG0"/>
<name>A0A6I3LLG0_9FLAO</name>
<dbReference type="Pfam" id="PF14298">
    <property type="entry name" value="DUF4374"/>
    <property type="match status" value="2"/>
</dbReference>
<comment type="caution">
    <text evidence="3">The sequence shown here is derived from an EMBL/GenBank/DDBJ whole genome shotgun (WGS) entry which is preliminary data.</text>
</comment>
<dbReference type="InterPro" id="IPR025401">
    <property type="entry name" value="DUF4374"/>
</dbReference>
<evidence type="ECO:0000256" key="1">
    <source>
        <dbReference type="SAM" id="MobiDB-lite"/>
    </source>
</evidence>
<organism evidence="3 4">
    <name type="scientific">Myroides albus</name>
    <dbReference type="NCBI Taxonomy" id="2562892"/>
    <lineage>
        <taxon>Bacteria</taxon>
        <taxon>Pseudomonadati</taxon>
        <taxon>Bacteroidota</taxon>
        <taxon>Flavobacteriia</taxon>
        <taxon>Flavobacteriales</taxon>
        <taxon>Flavobacteriaceae</taxon>
        <taxon>Myroides</taxon>
    </lineage>
</organism>
<gene>
    <name evidence="3" type="ORF">GJV76_11190</name>
</gene>
<dbReference type="Proteomes" id="UP000438760">
    <property type="component" value="Unassembled WGS sequence"/>
</dbReference>
<reference evidence="3 4" key="1">
    <citation type="submission" date="2019-11" db="EMBL/GenBank/DDBJ databases">
        <title>Genome of Strain BIT-d1.</title>
        <authorList>
            <person name="Yang Y."/>
        </authorList>
    </citation>
    <scope>NUCLEOTIDE SEQUENCE [LARGE SCALE GENOMIC DNA]</scope>
    <source>
        <strain evidence="3 4">BIT-d1</strain>
    </source>
</reference>
<dbReference type="OrthoDB" id="738440at2"/>
<feature type="chain" id="PRO_5026243552" evidence="2">
    <location>
        <begin position="26"/>
        <end position="438"/>
    </location>
</feature>
<feature type="region of interest" description="Disordered" evidence="1">
    <location>
        <begin position="25"/>
        <end position="44"/>
    </location>
</feature>
<dbReference type="RefSeq" id="WP_155092706.1">
    <property type="nucleotide sequence ID" value="NZ_CP102754.1"/>
</dbReference>
<accession>A0A6I3LLG0</accession>
<keyword evidence="4" id="KW-1185">Reference proteome</keyword>
<keyword evidence="2" id="KW-0732">Signal</keyword>
<dbReference type="PROSITE" id="PS51257">
    <property type="entry name" value="PROKAR_LIPOPROTEIN"/>
    <property type="match status" value="1"/>
</dbReference>
<evidence type="ECO:0000313" key="3">
    <source>
        <dbReference type="EMBL" id="MTG98684.1"/>
    </source>
</evidence>
<protein>
    <submittedName>
        <fullName evidence="3">DUF4374 domain-containing protein</fullName>
    </submittedName>
</protein>
<proteinExistence type="predicted"/>
<evidence type="ECO:0000256" key="2">
    <source>
        <dbReference type="SAM" id="SignalP"/>
    </source>
</evidence>
<sequence>MKKRLFSGALLALVFSVFTFVSCSSDDNSTTQEPSEGGGEGDPNKELVERYVIGASASSTSLLLTVQDLKKGSISVNGNGVNALGTTVYTHGGNRAYVFEYRKGDPSGSQSWLLNDKGQLTMNTKLDLPTREEFIASMGKYMIATTGGVTLDGEDPNSNKAQAFNFIDGATGEVAFTSYVNVQEIAEKGEYANFAGLETIGNNRFVMAIEPMKLNSESTTSDHRDSAWLAIFKFNENAENENDKVVLEKVVKSDKMSFAVARYRSSRISTIGKAGDGNVYLFSPNATDSKGVPFSSKPSAVIKFDSKKGDFDPGYYYDLEAISGTKVYKAFAIGGENFLLNMFVEPSNASNRAPANKLAVFNVITGDFKWVEGLPEAENIAVAGTPFVENEEVFIPVTAESKSNVYVLDPNTATVTKGLEIKDLGDGSIGTIGKISNK</sequence>
<evidence type="ECO:0000313" key="4">
    <source>
        <dbReference type="Proteomes" id="UP000438760"/>
    </source>
</evidence>
<dbReference type="EMBL" id="WMJX01000026">
    <property type="protein sequence ID" value="MTG98684.1"/>
    <property type="molecule type" value="Genomic_DNA"/>
</dbReference>
<feature type="signal peptide" evidence="2">
    <location>
        <begin position="1"/>
        <end position="25"/>
    </location>
</feature>